<feature type="transmembrane region" description="Helical" evidence="5">
    <location>
        <begin position="279"/>
        <end position="300"/>
    </location>
</feature>
<name>A0A8J2LFZ3_9HEXA</name>
<feature type="transmembrane region" description="Helical" evidence="5">
    <location>
        <begin position="90"/>
        <end position="118"/>
    </location>
</feature>
<protein>
    <recommendedName>
        <fullName evidence="8">Tetraspanin</fullName>
    </recommendedName>
</protein>
<evidence type="ECO:0000256" key="1">
    <source>
        <dbReference type="ARBA" id="ARBA00004141"/>
    </source>
</evidence>
<organism evidence="6 7">
    <name type="scientific">Allacma fusca</name>
    <dbReference type="NCBI Taxonomy" id="39272"/>
    <lineage>
        <taxon>Eukaryota</taxon>
        <taxon>Metazoa</taxon>
        <taxon>Ecdysozoa</taxon>
        <taxon>Arthropoda</taxon>
        <taxon>Hexapoda</taxon>
        <taxon>Collembola</taxon>
        <taxon>Symphypleona</taxon>
        <taxon>Sminthuridae</taxon>
        <taxon>Allacma</taxon>
    </lineage>
</organism>
<evidence type="ECO:0000256" key="4">
    <source>
        <dbReference type="ARBA" id="ARBA00023136"/>
    </source>
</evidence>
<sequence length="327" mass="36322">MKNSERLARSDHFLLLYNTTREAAIHGGGLLSLTTQRLSTAYIGPVNSRGRKSERDNEFTPSHNHFNVVGNKFFQDILKMGKGRGLTDNCIVFTLILVNVLCGILGALIFALSIWMRLENEVRDWVQELGMYQYWNGLYILMAAGIIIVLISFCGCCGTIAGSPALLGTSAVLILLAVILELAGGIYILVNGTEASKLTPYLEKTFNKLILDSNYNPRVNLALQAIQEKVGCCGSVNYQDYDRARLPISDYCRDALTGNVYQDGCVKKFSNFIEQRTGWIAGIALFIVALQIILVVLTFMRCREAQSDDGDLGRKKQRYDTVPVRGN</sequence>
<dbReference type="GO" id="GO:0005886">
    <property type="term" value="C:plasma membrane"/>
    <property type="evidence" value="ECO:0007669"/>
    <property type="project" value="TreeGrafter"/>
</dbReference>
<reference evidence="6" key="1">
    <citation type="submission" date="2021-06" db="EMBL/GenBank/DDBJ databases">
        <authorList>
            <person name="Hodson N. C."/>
            <person name="Mongue J. A."/>
            <person name="Jaron S. K."/>
        </authorList>
    </citation>
    <scope>NUCLEOTIDE SEQUENCE</scope>
</reference>
<feature type="transmembrane region" description="Helical" evidence="5">
    <location>
        <begin position="138"/>
        <end position="160"/>
    </location>
</feature>
<evidence type="ECO:0000256" key="2">
    <source>
        <dbReference type="ARBA" id="ARBA00022692"/>
    </source>
</evidence>
<dbReference type="Proteomes" id="UP000708208">
    <property type="component" value="Unassembled WGS sequence"/>
</dbReference>
<evidence type="ECO:0000256" key="5">
    <source>
        <dbReference type="SAM" id="Phobius"/>
    </source>
</evidence>
<comment type="caution">
    <text evidence="6">The sequence shown here is derived from an EMBL/GenBank/DDBJ whole genome shotgun (WGS) entry which is preliminary data.</text>
</comment>
<evidence type="ECO:0000313" key="7">
    <source>
        <dbReference type="Proteomes" id="UP000708208"/>
    </source>
</evidence>
<evidence type="ECO:0000313" key="6">
    <source>
        <dbReference type="EMBL" id="CAG7831131.1"/>
    </source>
</evidence>
<keyword evidence="4 5" id="KW-0472">Membrane</keyword>
<gene>
    <name evidence="6" type="ORF">AFUS01_LOCUS40889</name>
</gene>
<dbReference type="InterPro" id="IPR018499">
    <property type="entry name" value="Tetraspanin/Peripherin"/>
</dbReference>
<dbReference type="PANTHER" id="PTHR19282">
    <property type="entry name" value="TETRASPANIN"/>
    <property type="match status" value="1"/>
</dbReference>
<feature type="transmembrane region" description="Helical" evidence="5">
    <location>
        <begin position="172"/>
        <end position="190"/>
    </location>
</feature>
<keyword evidence="3 5" id="KW-1133">Transmembrane helix</keyword>
<dbReference type="EMBL" id="CAJVCH010558973">
    <property type="protein sequence ID" value="CAG7831131.1"/>
    <property type="molecule type" value="Genomic_DNA"/>
</dbReference>
<dbReference type="CDD" id="cd03127">
    <property type="entry name" value="tetraspanin_LEL"/>
    <property type="match status" value="1"/>
</dbReference>
<evidence type="ECO:0008006" key="8">
    <source>
        <dbReference type="Google" id="ProtNLM"/>
    </source>
</evidence>
<proteinExistence type="predicted"/>
<keyword evidence="2 5" id="KW-0812">Transmembrane</keyword>
<accession>A0A8J2LFZ3</accession>
<evidence type="ECO:0000256" key="3">
    <source>
        <dbReference type="ARBA" id="ARBA00022989"/>
    </source>
</evidence>
<dbReference type="AlphaFoldDB" id="A0A8J2LFZ3"/>
<comment type="subcellular location">
    <subcellularLocation>
        <location evidence="1">Membrane</location>
        <topology evidence="1">Multi-pass membrane protein</topology>
    </subcellularLocation>
</comment>
<dbReference type="Pfam" id="PF00335">
    <property type="entry name" value="Tetraspanin"/>
    <property type="match status" value="1"/>
</dbReference>
<dbReference type="PANTHER" id="PTHR19282:SF534">
    <property type="entry name" value="TETRASPANIN FAMILY-RELATED"/>
    <property type="match status" value="1"/>
</dbReference>
<dbReference type="OrthoDB" id="10051670at2759"/>
<keyword evidence="7" id="KW-1185">Reference proteome</keyword>